<evidence type="ECO:0000313" key="3">
    <source>
        <dbReference type="Proteomes" id="UP001606210"/>
    </source>
</evidence>
<evidence type="ECO:0000313" key="2">
    <source>
        <dbReference type="EMBL" id="MFG6432029.1"/>
    </source>
</evidence>
<comment type="caution">
    <text evidence="2">The sequence shown here is derived from an EMBL/GenBank/DDBJ whole genome shotgun (WGS) entry which is preliminary data.</text>
</comment>
<keyword evidence="3" id="KW-1185">Reference proteome</keyword>
<protein>
    <submittedName>
        <fullName evidence="2">Uncharacterized protein</fullName>
    </submittedName>
</protein>
<gene>
    <name evidence="2" type="ORF">ACG00Y_19060</name>
</gene>
<dbReference type="EMBL" id="JBIGHV010000007">
    <property type="protein sequence ID" value="MFG6432029.1"/>
    <property type="molecule type" value="Genomic_DNA"/>
</dbReference>
<dbReference type="RefSeq" id="WP_394481568.1">
    <property type="nucleotide sequence ID" value="NZ_JBIGHV010000007.1"/>
</dbReference>
<reference evidence="2 3" key="1">
    <citation type="submission" date="2024-08" db="EMBL/GenBank/DDBJ databases">
        <authorList>
            <person name="Lu H."/>
        </authorList>
    </citation>
    <scope>NUCLEOTIDE SEQUENCE [LARGE SCALE GENOMIC DNA]</scope>
    <source>
        <strain evidence="2 3">LYH14W</strain>
    </source>
</reference>
<feature type="region of interest" description="Disordered" evidence="1">
    <location>
        <begin position="1"/>
        <end position="30"/>
    </location>
</feature>
<evidence type="ECO:0000256" key="1">
    <source>
        <dbReference type="SAM" id="MobiDB-lite"/>
    </source>
</evidence>
<sequence length="56" mass="6249">MRKPPQPPQPARKPSEQSVRRSVASSTAIETGQSIEALEAKLRNPARRFAHITLTR</sequence>
<feature type="compositionally biased region" description="Pro residues" evidence="1">
    <location>
        <begin position="1"/>
        <end position="11"/>
    </location>
</feature>
<accession>A0ABW7F639</accession>
<dbReference type="Proteomes" id="UP001606210">
    <property type="component" value="Unassembled WGS sequence"/>
</dbReference>
<organism evidence="2 3">
    <name type="scientific">Pelomonas parva</name>
    <dbReference type="NCBI Taxonomy" id="3299032"/>
    <lineage>
        <taxon>Bacteria</taxon>
        <taxon>Pseudomonadati</taxon>
        <taxon>Pseudomonadota</taxon>
        <taxon>Betaproteobacteria</taxon>
        <taxon>Burkholderiales</taxon>
        <taxon>Sphaerotilaceae</taxon>
        <taxon>Roseateles</taxon>
    </lineage>
</organism>
<name>A0ABW7F639_9BURK</name>
<proteinExistence type="predicted"/>